<sequence length="411" mass="47302">MTSNKEGIQALEARLGEVQDGMLRLEFGINDRMQHLDEDIKKLSEVLLSTKDQKFQKLFVCLSPKTSKEAISLARMNDEQLQQEKRFLWPSPSPRTPPALPTPTALPMKRLAWEEMQRRHAQGLCFNCNDKFTTGHKCQVPRLLLLEGHIETNELVNEEVTVENLIKNQQEEWNAPEISLHALTSWSTPRTMRIKAQIGHHQLKVLIDSGSTHNFLSEKMAEILQLPITPTKPFVVGLWEDIKSAAKAHPYMDRETPFFVAVDHLNKYANFMPLSHPYTTKVVAEKFVEGVMKLHGMPRSIVSDRDPIFVNKLCSKLLPFSDEGGIVVEPEAILDIHWMKHWARFREERLVKWRMLDAADTTWKSTAELSKRFPDLDLEDKSPLEGGNNDTTLHVPRRSQRIVKRNPKYHA</sequence>
<protein>
    <submittedName>
        <fullName evidence="1">Uncharacterized protein</fullName>
    </submittedName>
</protein>
<reference evidence="2" key="1">
    <citation type="journal article" date="2023" name="Hortic. Res.">
        <title>A chromosome-level phased genome enabling allele-level studies in sweet orange: a case study on citrus Huanglongbing tolerance.</title>
        <authorList>
            <person name="Wu B."/>
            <person name="Yu Q."/>
            <person name="Deng Z."/>
            <person name="Duan Y."/>
            <person name="Luo F."/>
            <person name="Gmitter F. Jr."/>
        </authorList>
    </citation>
    <scope>NUCLEOTIDE SEQUENCE [LARGE SCALE GENOMIC DNA]</scope>
    <source>
        <strain evidence="2">cv. Valencia</strain>
    </source>
</reference>
<evidence type="ECO:0000313" key="1">
    <source>
        <dbReference type="EMBL" id="KAH9780394.1"/>
    </source>
</evidence>
<organism evidence="1 2">
    <name type="scientific">Citrus sinensis</name>
    <name type="common">Sweet orange</name>
    <name type="synonym">Citrus aurantium var. sinensis</name>
    <dbReference type="NCBI Taxonomy" id="2711"/>
    <lineage>
        <taxon>Eukaryota</taxon>
        <taxon>Viridiplantae</taxon>
        <taxon>Streptophyta</taxon>
        <taxon>Embryophyta</taxon>
        <taxon>Tracheophyta</taxon>
        <taxon>Spermatophyta</taxon>
        <taxon>Magnoliopsida</taxon>
        <taxon>eudicotyledons</taxon>
        <taxon>Gunneridae</taxon>
        <taxon>Pentapetalae</taxon>
        <taxon>rosids</taxon>
        <taxon>malvids</taxon>
        <taxon>Sapindales</taxon>
        <taxon>Rutaceae</taxon>
        <taxon>Aurantioideae</taxon>
        <taxon>Citrus</taxon>
    </lineage>
</organism>
<keyword evidence="2" id="KW-1185">Reference proteome</keyword>
<gene>
    <name evidence="1" type="ORF">KPL71_008062</name>
</gene>
<proteinExistence type="predicted"/>
<name>A0ACB8M4M2_CITSI</name>
<evidence type="ECO:0000313" key="2">
    <source>
        <dbReference type="Proteomes" id="UP000829398"/>
    </source>
</evidence>
<dbReference type="EMBL" id="CM039172">
    <property type="protein sequence ID" value="KAH9780394.1"/>
    <property type="molecule type" value="Genomic_DNA"/>
</dbReference>
<accession>A0ACB8M4M2</accession>
<comment type="caution">
    <text evidence="1">The sequence shown here is derived from an EMBL/GenBank/DDBJ whole genome shotgun (WGS) entry which is preliminary data.</text>
</comment>
<dbReference type="Proteomes" id="UP000829398">
    <property type="component" value="Chromosome 3"/>
</dbReference>